<feature type="region of interest" description="Disordered" evidence="10">
    <location>
        <begin position="425"/>
        <end position="448"/>
    </location>
</feature>
<evidence type="ECO:0000256" key="2">
    <source>
        <dbReference type="ARBA" id="ARBA00009923"/>
    </source>
</evidence>
<feature type="chain" id="PRO_5010588968" description="Peptidase inhibitor 16" evidence="11">
    <location>
        <begin position="22"/>
        <end position="471"/>
    </location>
</feature>
<evidence type="ECO:0000256" key="3">
    <source>
        <dbReference type="ARBA" id="ARBA00022525"/>
    </source>
</evidence>
<dbReference type="GO" id="GO:0005576">
    <property type="term" value="C:extracellular region"/>
    <property type="evidence" value="ECO:0007669"/>
    <property type="project" value="UniProtKB-SubCell"/>
</dbReference>
<dbReference type="CTD" id="221476"/>
<dbReference type="OrthoDB" id="337038at2759"/>
<dbReference type="KEGG" id="asn:102379117"/>
<evidence type="ECO:0000256" key="11">
    <source>
        <dbReference type="SAM" id="SignalP"/>
    </source>
</evidence>
<dbReference type="Pfam" id="PF00188">
    <property type="entry name" value="CAP"/>
    <property type="match status" value="1"/>
</dbReference>
<proteinExistence type="inferred from homology"/>
<dbReference type="CDD" id="cd05559">
    <property type="entry name" value="CAP_PI16_HrTT-1"/>
    <property type="match status" value="1"/>
</dbReference>
<dbReference type="FunFam" id="3.40.33.10:FF:000011">
    <property type="entry name" value="Peptidase inhibitor 16"/>
    <property type="match status" value="1"/>
</dbReference>
<dbReference type="InterPro" id="IPR014044">
    <property type="entry name" value="CAP_dom"/>
</dbReference>
<keyword evidence="5 11" id="KW-0732">Signal</keyword>
<feature type="compositionally biased region" description="Low complexity" evidence="10">
    <location>
        <begin position="227"/>
        <end position="296"/>
    </location>
</feature>
<comment type="subunit">
    <text evidence="8">Interacts with PSP94/MSMB.</text>
</comment>
<keyword evidence="4" id="KW-0646">Protease inhibitor</keyword>
<evidence type="ECO:0000256" key="9">
    <source>
        <dbReference type="ARBA" id="ARBA00074449"/>
    </source>
</evidence>
<evidence type="ECO:0000256" key="4">
    <source>
        <dbReference type="ARBA" id="ARBA00022690"/>
    </source>
</evidence>
<evidence type="ECO:0000256" key="6">
    <source>
        <dbReference type="ARBA" id="ARBA00023180"/>
    </source>
</evidence>
<dbReference type="STRING" id="38654.A0A1U7S499"/>
<dbReference type="SUPFAM" id="SSF55797">
    <property type="entry name" value="PR-1-like"/>
    <property type="match status" value="1"/>
</dbReference>
<evidence type="ECO:0000313" key="13">
    <source>
        <dbReference type="Proteomes" id="UP000189705"/>
    </source>
</evidence>
<comment type="subcellular location">
    <subcellularLocation>
        <location evidence="1">Secreted</location>
    </subcellularLocation>
</comment>
<dbReference type="Gene3D" id="3.40.33.10">
    <property type="entry name" value="CAP"/>
    <property type="match status" value="1"/>
</dbReference>
<feature type="region of interest" description="Disordered" evidence="10">
    <location>
        <begin position="227"/>
        <end position="307"/>
    </location>
</feature>
<sequence length="471" mass="51768">MLSSDLPRILLLLMSVELSWGSLSDEDERMILQMHNLYRSRVSPPAADMQKLSWDPDLSTFAKAYAEKCIWDHNKDRGRRGENLFIMMEELDLQLAMEDWHSEYQYYNLTTTKCATGRMCGHYTQVVWANTLRIGCGAHFCETVEGIEERDMHLLVCNYEPPGNIRGRKPYREGSPCSLCPEGYKCINSMCEPSVDSEETTIPTMTTKPSPTTIAKLAPTTTIRTRASTTCRARTTTKPAPTTRSPTPTTVPIPASTTTPTPTTTPKPTTVTKPVPTTTTKTSPTPPTTIRSTPSTMARPSPTTEAELTASIEPTLDLDIETSPEMQVDSEEATEALPLDLDLTFSPNATPEVNGERKEVSLRAEQAVPSDPPPSLELISSEADLSLEEAKQIVTTLKPVPSNPKAPTLLRLMSSSKDLTFQSLSGAKETEDISPDLTHKDGHQPKTSSASNILELSFLLLASSLLRALLL</sequence>
<evidence type="ECO:0000256" key="7">
    <source>
        <dbReference type="ARBA" id="ARBA00058129"/>
    </source>
</evidence>
<dbReference type="InterPro" id="IPR018244">
    <property type="entry name" value="Allrgn_V5/Tpx1_CS"/>
</dbReference>
<keyword evidence="13" id="KW-1185">Reference proteome</keyword>
<keyword evidence="6" id="KW-0325">Glycoprotein</keyword>
<keyword evidence="3" id="KW-0964">Secreted</keyword>
<dbReference type="InterPro" id="IPR035940">
    <property type="entry name" value="CAP_sf"/>
</dbReference>
<protein>
    <recommendedName>
        <fullName evidence="9">Peptidase inhibitor 16</fullName>
    </recommendedName>
</protein>
<feature type="domain" description="SCP" evidence="12">
    <location>
        <begin position="26"/>
        <end position="167"/>
    </location>
</feature>
<organism evidence="13 14">
    <name type="scientific">Alligator sinensis</name>
    <name type="common">Chinese alligator</name>
    <dbReference type="NCBI Taxonomy" id="38654"/>
    <lineage>
        <taxon>Eukaryota</taxon>
        <taxon>Metazoa</taxon>
        <taxon>Chordata</taxon>
        <taxon>Craniata</taxon>
        <taxon>Vertebrata</taxon>
        <taxon>Euteleostomi</taxon>
        <taxon>Archelosauria</taxon>
        <taxon>Archosauria</taxon>
        <taxon>Crocodylia</taxon>
        <taxon>Alligatoridae</taxon>
        <taxon>Alligatorinae</taxon>
        <taxon>Alligator</taxon>
    </lineage>
</organism>
<dbReference type="PROSITE" id="PS01009">
    <property type="entry name" value="CRISP_1"/>
    <property type="match status" value="1"/>
</dbReference>
<dbReference type="PROSITE" id="PS01010">
    <property type="entry name" value="CRISP_2"/>
    <property type="match status" value="1"/>
</dbReference>
<evidence type="ECO:0000256" key="10">
    <source>
        <dbReference type="SAM" id="MobiDB-lite"/>
    </source>
</evidence>
<comment type="similarity">
    <text evidence="2">Belongs to the CRISP family.</text>
</comment>
<evidence type="ECO:0000256" key="1">
    <source>
        <dbReference type="ARBA" id="ARBA00004613"/>
    </source>
</evidence>
<dbReference type="GeneID" id="102379117"/>
<evidence type="ECO:0000256" key="5">
    <source>
        <dbReference type="ARBA" id="ARBA00022729"/>
    </source>
</evidence>
<dbReference type="RefSeq" id="XP_006025328.1">
    <property type="nucleotide sequence ID" value="XM_006025266.3"/>
</dbReference>
<dbReference type="GO" id="GO:0030414">
    <property type="term" value="F:peptidase inhibitor activity"/>
    <property type="evidence" value="ECO:0007669"/>
    <property type="project" value="UniProtKB-KW"/>
</dbReference>
<dbReference type="PRINTS" id="PR00837">
    <property type="entry name" value="V5TPXLIKE"/>
</dbReference>
<evidence type="ECO:0000259" key="12">
    <source>
        <dbReference type="SMART" id="SM00198"/>
    </source>
</evidence>
<reference evidence="14" key="1">
    <citation type="submission" date="2025-08" db="UniProtKB">
        <authorList>
            <consortium name="RefSeq"/>
        </authorList>
    </citation>
    <scope>IDENTIFICATION</scope>
</reference>
<gene>
    <name evidence="14" type="primary">PI16</name>
</gene>
<evidence type="ECO:0000313" key="14">
    <source>
        <dbReference type="RefSeq" id="XP_006025328.1"/>
    </source>
</evidence>
<dbReference type="AlphaFoldDB" id="A0A1U7S499"/>
<dbReference type="Proteomes" id="UP000189705">
    <property type="component" value="Unplaced"/>
</dbReference>
<dbReference type="InParanoid" id="A0A1U7S499"/>
<dbReference type="SMART" id="SM00198">
    <property type="entry name" value="SCP"/>
    <property type="match status" value="1"/>
</dbReference>
<dbReference type="PANTHER" id="PTHR10334">
    <property type="entry name" value="CYSTEINE-RICH SECRETORY PROTEIN-RELATED"/>
    <property type="match status" value="1"/>
</dbReference>
<accession>A0A1U7S499</accession>
<dbReference type="InterPro" id="IPR001283">
    <property type="entry name" value="CRISP-related"/>
</dbReference>
<name>A0A1U7S499_ALLSI</name>
<feature type="signal peptide" evidence="11">
    <location>
        <begin position="1"/>
        <end position="21"/>
    </location>
</feature>
<dbReference type="eggNOG" id="KOG3017">
    <property type="taxonomic scope" value="Eukaryota"/>
</dbReference>
<evidence type="ECO:0000256" key="8">
    <source>
        <dbReference type="ARBA" id="ARBA00063504"/>
    </source>
</evidence>
<comment type="function">
    <text evidence="7">May inhibit cardiomyocyte growth.</text>
</comment>